<sequence>MIQEQTLYRYLYETLVRKIKSGEFHQIRKLPSQKQLCKQYNVGITTVRRVMQLLQKEGYIQCESGQPAAVVYTASEMEYAAALIARKEEINDAFQGLGLLLPQLYREAVKYVRESDKATMRRAIDEIQEDMPTHLLYRQSNLFLTTLIQVFNNPLLMDLELDSENFLHVPYLPFAHHTDPFYRTPSHMKSWLSSVFDCIQNNQEELLYTKIASTYQHSSCRVIAYLEALEKQLDFVPAESEKSIRWFHIKDRSELYAHLAMRILRRIRKKEFSEQKYIPSIPRIMKEYGVMKETASRCIALLNSLGITRTLNKKGTIVLPDAPQMQSGRNNLNDPIIKQRILYCLDALQLLAVSLHCGIPFDMAEVKVFSRDLQDVLQNASFDKKYALIIQLSMDFIIQSVPTHSLKNIFLQLNDLLVWGYYLEPVDEAFYSDSKETQEAVQRLLNELEKETVENISAALQCVFLQIYRDIYHVILRLPYNFTPMPLLL</sequence>
<reference evidence="5 6" key="1">
    <citation type="submission" date="2018-08" db="EMBL/GenBank/DDBJ databases">
        <title>A genome reference for cultivated species of the human gut microbiota.</title>
        <authorList>
            <person name="Zou Y."/>
            <person name="Xue W."/>
            <person name="Luo G."/>
        </authorList>
    </citation>
    <scope>NUCLEOTIDE SEQUENCE [LARGE SCALE GENOMIC DNA]</scope>
    <source>
        <strain evidence="5 6">OF01-2LB</strain>
    </source>
</reference>
<dbReference type="OrthoDB" id="457376at2"/>
<dbReference type="PROSITE" id="PS50949">
    <property type="entry name" value="HTH_GNTR"/>
    <property type="match status" value="1"/>
</dbReference>
<dbReference type="PANTHER" id="PTHR44846:SF1">
    <property type="entry name" value="MANNOSYL-D-GLYCERATE TRANSPORT_METABOLISM SYSTEM REPRESSOR MNGR-RELATED"/>
    <property type="match status" value="1"/>
</dbReference>
<dbReference type="InterPro" id="IPR036390">
    <property type="entry name" value="WH_DNA-bd_sf"/>
</dbReference>
<dbReference type="Gene3D" id="1.10.10.10">
    <property type="entry name" value="Winged helix-like DNA-binding domain superfamily/Winged helix DNA-binding domain"/>
    <property type="match status" value="2"/>
</dbReference>
<accession>A0A3E2VWP1</accession>
<keyword evidence="1" id="KW-0805">Transcription regulation</keyword>
<evidence type="ECO:0000313" key="6">
    <source>
        <dbReference type="Proteomes" id="UP000260025"/>
    </source>
</evidence>
<feature type="domain" description="HTH gntR-type" evidence="4">
    <location>
        <begin position="5"/>
        <end position="74"/>
    </location>
</feature>
<dbReference type="RefSeq" id="WP_117443035.1">
    <property type="nucleotide sequence ID" value="NZ_JAKNHC010000011.1"/>
</dbReference>
<evidence type="ECO:0000259" key="4">
    <source>
        <dbReference type="PROSITE" id="PS50949"/>
    </source>
</evidence>
<name>A0A3E2VWP1_CLOIN</name>
<evidence type="ECO:0000313" key="5">
    <source>
        <dbReference type="EMBL" id="RGC15651.1"/>
    </source>
</evidence>
<evidence type="ECO:0000256" key="2">
    <source>
        <dbReference type="ARBA" id="ARBA00023125"/>
    </source>
</evidence>
<proteinExistence type="predicted"/>
<dbReference type="InterPro" id="IPR036388">
    <property type="entry name" value="WH-like_DNA-bd_sf"/>
</dbReference>
<dbReference type="AlphaFoldDB" id="A0A3E2VWP1"/>
<dbReference type="GO" id="GO:0003700">
    <property type="term" value="F:DNA-binding transcription factor activity"/>
    <property type="evidence" value="ECO:0007669"/>
    <property type="project" value="InterPro"/>
</dbReference>
<dbReference type="GO" id="GO:0003677">
    <property type="term" value="F:DNA binding"/>
    <property type="evidence" value="ECO:0007669"/>
    <property type="project" value="UniProtKB-KW"/>
</dbReference>
<keyword evidence="2" id="KW-0238">DNA-binding</keyword>
<dbReference type="SUPFAM" id="SSF46785">
    <property type="entry name" value="Winged helix' DNA-binding domain"/>
    <property type="match status" value="2"/>
</dbReference>
<protein>
    <submittedName>
        <fullName evidence="5">GntR family transcriptional regulator</fullName>
    </submittedName>
</protein>
<dbReference type="Proteomes" id="UP000260025">
    <property type="component" value="Unassembled WGS sequence"/>
</dbReference>
<dbReference type="SMART" id="SM00345">
    <property type="entry name" value="HTH_GNTR"/>
    <property type="match status" value="2"/>
</dbReference>
<gene>
    <name evidence="5" type="ORF">DXA38_09760</name>
</gene>
<dbReference type="PANTHER" id="PTHR44846">
    <property type="entry name" value="MANNOSYL-D-GLYCERATE TRANSPORT/METABOLISM SYSTEM REPRESSOR MNGR-RELATED"/>
    <property type="match status" value="1"/>
</dbReference>
<evidence type="ECO:0000256" key="1">
    <source>
        <dbReference type="ARBA" id="ARBA00023015"/>
    </source>
</evidence>
<organism evidence="5 6">
    <name type="scientific">Clostridium innocuum</name>
    <dbReference type="NCBI Taxonomy" id="1522"/>
    <lineage>
        <taxon>Bacteria</taxon>
        <taxon>Bacillati</taxon>
        <taxon>Bacillota</taxon>
        <taxon>Clostridia</taxon>
        <taxon>Eubacteriales</taxon>
        <taxon>Clostridiaceae</taxon>
        <taxon>Clostridium</taxon>
    </lineage>
</organism>
<dbReference type="GO" id="GO:0045892">
    <property type="term" value="P:negative regulation of DNA-templated transcription"/>
    <property type="evidence" value="ECO:0007669"/>
    <property type="project" value="TreeGrafter"/>
</dbReference>
<comment type="caution">
    <text evidence="5">The sequence shown here is derived from an EMBL/GenBank/DDBJ whole genome shotgun (WGS) entry which is preliminary data.</text>
</comment>
<keyword evidence="3" id="KW-0804">Transcription</keyword>
<dbReference type="EMBL" id="QVEV01000012">
    <property type="protein sequence ID" value="RGC15651.1"/>
    <property type="molecule type" value="Genomic_DNA"/>
</dbReference>
<dbReference type="CDD" id="cd07377">
    <property type="entry name" value="WHTH_GntR"/>
    <property type="match status" value="1"/>
</dbReference>
<evidence type="ECO:0000256" key="3">
    <source>
        <dbReference type="ARBA" id="ARBA00023163"/>
    </source>
</evidence>
<dbReference type="InterPro" id="IPR000524">
    <property type="entry name" value="Tscrpt_reg_HTH_GntR"/>
</dbReference>
<dbReference type="Pfam" id="PF00392">
    <property type="entry name" value="GntR"/>
    <property type="match status" value="1"/>
</dbReference>
<dbReference type="InterPro" id="IPR050679">
    <property type="entry name" value="Bact_HTH_transcr_reg"/>
</dbReference>